<sequence>MTIRTFIWQMDMGASLDTQYRISRTQFGGGYAQLSTTGINNKTKNWSGTKTGDFATVIAPILDFLDDHAGATPFYWTDPHGKTRQYTCAGASTPQRKGNFWRIMLNFEQFMSV</sequence>
<protein>
    <submittedName>
        <fullName evidence="1">Phage tail protein</fullName>
    </submittedName>
</protein>
<accession>A0ABW8L9X1</accession>
<gene>
    <name evidence="1" type="ORF">ACI2I3_10195</name>
</gene>
<reference evidence="1 2" key="1">
    <citation type="submission" date="2024-11" db="EMBL/GenBank/DDBJ databases">
        <title>The Natural Products Discovery Center: Release of the First 8490 Sequenced Strains for Exploring Actinobacteria Biosynthetic Diversity.</title>
        <authorList>
            <person name="Kalkreuter E."/>
            <person name="Kautsar S.A."/>
            <person name="Yang D."/>
            <person name="Bader C.D."/>
            <person name="Teijaro C.N."/>
            <person name="Fluegel L."/>
            <person name="Davis C.M."/>
            <person name="Simpson J.R."/>
            <person name="Lauterbach L."/>
            <person name="Steele A.D."/>
            <person name="Gui C."/>
            <person name="Meng S."/>
            <person name="Li G."/>
            <person name="Viehrig K."/>
            <person name="Ye F."/>
            <person name="Su P."/>
            <person name="Kiefer A.F."/>
            <person name="Nichols A."/>
            <person name="Cepeda A.J."/>
            <person name="Yan W."/>
            <person name="Fan B."/>
            <person name="Jiang Y."/>
            <person name="Adhikari A."/>
            <person name="Zheng C.-J."/>
            <person name="Schuster L."/>
            <person name="Cowan T.M."/>
            <person name="Smanski M.J."/>
            <person name="Chevrette M.G."/>
            <person name="De Carvalho L.P.S."/>
            <person name="Shen B."/>
        </authorList>
    </citation>
    <scope>NUCLEOTIDE SEQUENCE [LARGE SCALE GENOMIC DNA]</scope>
    <source>
        <strain evidence="1 2">NPDC077433</strain>
    </source>
</reference>
<dbReference type="Pfam" id="PF05939">
    <property type="entry name" value="Phage_min_tail"/>
    <property type="match status" value="1"/>
</dbReference>
<evidence type="ECO:0000313" key="1">
    <source>
        <dbReference type="EMBL" id="MFK4001705.1"/>
    </source>
</evidence>
<dbReference type="EMBL" id="JBJDPD010000020">
    <property type="protein sequence ID" value="MFK4001705.1"/>
    <property type="molecule type" value="Genomic_DNA"/>
</dbReference>
<organism evidence="1 2">
    <name type="scientific">Psychrobacter namhaensis</name>
    <dbReference type="NCBI Taxonomy" id="292734"/>
    <lineage>
        <taxon>Bacteria</taxon>
        <taxon>Pseudomonadati</taxon>
        <taxon>Pseudomonadota</taxon>
        <taxon>Gammaproteobacteria</taxon>
        <taxon>Moraxellales</taxon>
        <taxon>Moraxellaceae</taxon>
        <taxon>Psychrobacter</taxon>
    </lineage>
</organism>
<proteinExistence type="predicted"/>
<dbReference type="Proteomes" id="UP001620234">
    <property type="component" value="Unassembled WGS sequence"/>
</dbReference>
<comment type="caution">
    <text evidence="1">The sequence shown here is derived from an EMBL/GenBank/DDBJ whole genome shotgun (WGS) entry which is preliminary data.</text>
</comment>
<keyword evidence="2" id="KW-1185">Reference proteome</keyword>
<evidence type="ECO:0000313" key="2">
    <source>
        <dbReference type="Proteomes" id="UP001620234"/>
    </source>
</evidence>
<name>A0ABW8L9X1_9GAMM</name>
<dbReference type="InterPro" id="IPR010265">
    <property type="entry name" value="Phage_lambda_TipM"/>
</dbReference>
<dbReference type="RefSeq" id="WP_404672287.1">
    <property type="nucleotide sequence ID" value="NZ_JBJDPD010000020.1"/>
</dbReference>